<dbReference type="InterPro" id="IPR000086">
    <property type="entry name" value="NUDIX_hydrolase_dom"/>
</dbReference>
<gene>
    <name evidence="5" type="ORF">SAMN05414137_116140</name>
</gene>
<sequence>MLAPEVFAARLPRHVMSACVLVTDPADRILMLHQAHGYPGHPPWWQLPGGLADLDEKPHQTALREAYEESGIELPAAPRLRVVDYRSSVDGWPPVIDFCFDAGRVPTDTPVVLSAEHDRAAWRSHAEWQPHLQPDQRDWFASVWRARTAGVVLHLNDGREL</sequence>
<evidence type="ECO:0000313" key="5">
    <source>
        <dbReference type="EMBL" id="SEL99953.1"/>
    </source>
</evidence>
<protein>
    <submittedName>
        <fullName evidence="5">8-oxo-dGTP pyrophosphatase MutT, NUDIX family</fullName>
    </submittedName>
</protein>
<proteinExistence type="predicted"/>
<evidence type="ECO:0000313" key="6">
    <source>
        <dbReference type="Proteomes" id="UP000183015"/>
    </source>
</evidence>
<dbReference type="GO" id="GO:0016787">
    <property type="term" value="F:hydrolase activity"/>
    <property type="evidence" value="ECO:0007669"/>
    <property type="project" value="UniProtKB-KW"/>
</dbReference>
<dbReference type="PROSITE" id="PS00893">
    <property type="entry name" value="NUDIX_BOX"/>
    <property type="match status" value="1"/>
</dbReference>
<dbReference type="InterPro" id="IPR015797">
    <property type="entry name" value="NUDIX_hydrolase-like_dom_sf"/>
</dbReference>
<keyword evidence="2" id="KW-0378">Hydrolase</keyword>
<evidence type="ECO:0000256" key="2">
    <source>
        <dbReference type="ARBA" id="ARBA00022801"/>
    </source>
</evidence>
<evidence type="ECO:0000256" key="1">
    <source>
        <dbReference type="ARBA" id="ARBA00001946"/>
    </source>
</evidence>
<dbReference type="PANTHER" id="PTHR43046">
    <property type="entry name" value="GDP-MANNOSE MANNOSYL HYDROLASE"/>
    <property type="match status" value="1"/>
</dbReference>
<feature type="domain" description="Nudix hydrolase" evidence="4">
    <location>
        <begin position="12"/>
        <end position="147"/>
    </location>
</feature>
<dbReference type="Proteomes" id="UP000183015">
    <property type="component" value="Unassembled WGS sequence"/>
</dbReference>
<dbReference type="PROSITE" id="PS51462">
    <property type="entry name" value="NUDIX"/>
    <property type="match status" value="1"/>
</dbReference>
<dbReference type="EMBL" id="FOAZ01000016">
    <property type="protein sequence ID" value="SEL99953.1"/>
    <property type="molecule type" value="Genomic_DNA"/>
</dbReference>
<dbReference type="OrthoDB" id="9764897at2"/>
<name>A0A1H7USM1_STRJI</name>
<dbReference type="InterPro" id="IPR020084">
    <property type="entry name" value="NUDIX_hydrolase_CS"/>
</dbReference>
<reference evidence="6" key="1">
    <citation type="submission" date="2016-10" db="EMBL/GenBank/DDBJ databases">
        <authorList>
            <person name="Varghese N."/>
        </authorList>
    </citation>
    <scope>NUCLEOTIDE SEQUENCE [LARGE SCALE GENOMIC DNA]</scope>
    <source>
        <strain evidence="6">DSM 45096 / BCRC 16803 / CGMCC 4.1857 / CIP 109030 / JCM 12277 / KCTC 19219 / NBRC 100920 / 33214</strain>
    </source>
</reference>
<accession>A0A1H7USM1</accession>
<dbReference type="Pfam" id="PF00293">
    <property type="entry name" value="NUDIX"/>
    <property type="match status" value="1"/>
</dbReference>
<dbReference type="AlphaFoldDB" id="A0A1H7USM1"/>
<organism evidence="5 6">
    <name type="scientific">Streptacidiphilus jiangxiensis</name>
    <dbReference type="NCBI Taxonomy" id="235985"/>
    <lineage>
        <taxon>Bacteria</taxon>
        <taxon>Bacillati</taxon>
        <taxon>Actinomycetota</taxon>
        <taxon>Actinomycetes</taxon>
        <taxon>Kitasatosporales</taxon>
        <taxon>Streptomycetaceae</taxon>
        <taxon>Streptacidiphilus</taxon>
    </lineage>
</organism>
<comment type="cofactor">
    <cofactor evidence="1">
        <name>Mg(2+)</name>
        <dbReference type="ChEBI" id="CHEBI:18420"/>
    </cofactor>
</comment>
<dbReference type="Gene3D" id="3.90.79.10">
    <property type="entry name" value="Nucleoside Triphosphate Pyrophosphohydrolase"/>
    <property type="match status" value="1"/>
</dbReference>
<dbReference type="STRING" id="235985.SAMN05414137_116140"/>
<dbReference type="PANTHER" id="PTHR43046:SF12">
    <property type="entry name" value="GDP-MANNOSE MANNOSYL HYDROLASE"/>
    <property type="match status" value="1"/>
</dbReference>
<dbReference type="RefSeq" id="WP_052438956.1">
    <property type="nucleotide sequence ID" value="NZ_BBPN01000022.1"/>
</dbReference>
<evidence type="ECO:0000256" key="3">
    <source>
        <dbReference type="ARBA" id="ARBA00022842"/>
    </source>
</evidence>
<dbReference type="SUPFAM" id="SSF55811">
    <property type="entry name" value="Nudix"/>
    <property type="match status" value="1"/>
</dbReference>
<dbReference type="eggNOG" id="COG0494">
    <property type="taxonomic scope" value="Bacteria"/>
</dbReference>
<evidence type="ECO:0000259" key="4">
    <source>
        <dbReference type="PROSITE" id="PS51462"/>
    </source>
</evidence>
<keyword evidence="3" id="KW-0460">Magnesium</keyword>
<keyword evidence="6" id="KW-1185">Reference proteome</keyword>